<reference evidence="1" key="1">
    <citation type="submission" date="2019-12" db="EMBL/GenBank/DDBJ databases">
        <title>Microbes associate with the intestines of laboratory mice.</title>
        <authorList>
            <person name="Navarre W."/>
            <person name="Wong E."/>
        </authorList>
    </citation>
    <scope>NUCLEOTIDE SEQUENCE</scope>
    <source>
        <strain evidence="1">NM79_F5</strain>
    </source>
</reference>
<dbReference type="Proteomes" id="UP000656077">
    <property type="component" value="Unassembled WGS sequence"/>
</dbReference>
<evidence type="ECO:0000313" key="1">
    <source>
        <dbReference type="EMBL" id="MVX64907.1"/>
    </source>
</evidence>
<proteinExistence type="predicted"/>
<name>A0A964RNG8_9CLOT</name>
<protein>
    <submittedName>
        <fullName evidence="1">Uncharacterized protein</fullName>
    </submittedName>
</protein>
<organism evidence="1 2">
    <name type="scientific">Clostridium chromiireducens</name>
    <dbReference type="NCBI Taxonomy" id="225345"/>
    <lineage>
        <taxon>Bacteria</taxon>
        <taxon>Bacillati</taxon>
        <taxon>Bacillota</taxon>
        <taxon>Clostridia</taxon>
        <taxon>Eubacteriales</taxon>
        <taxon>Clostridiaceae</taxon>
        <taxon>Clostridium</taxon>
    </lineage>
</organism>
<sequence>MEYIVGVSKYENMVFKTVDELEDYLEEDDCEEKEIGLFDMNFQKWTDEWLRKECKDINKINSEKVILNRDMIERFVEHCNKILNNGYIEYYTESYFNANSIDDLQKLNEEIEIEVCDTREKFETLLKAEFESHTFIYWKILSI</sequence>
<evidence type="ECO:0000313" key="2">
    <source>
        <dbReference type="Proteomes" id="UP000656077"/>
    </source>
</evidence>
<comment type="caution">
    <text evidence="1">The sequence shown here is derived from an EMBL/GenBank/DDBJ whole genome shotgun (WGS) entry which is preliminary data.</text>
</comment>
<dbReference type="AlphaFoldDB" id="A0A964RNG8"/>
<accession>A0A964RNG8</accession>
<dbReference type="EMBL" id="WSRQ01000023">
    <property type="protein sequence ID" value="MVX64907.1"/>
    <property type="molecule type" value="Genomic_DNA"/>
</dbReference>
<dbReference type="RefSeq" id="WP_160359738.1">
    <property type="nucleotide sequence ID" value="NZ_WSRQ01000023.1"/>
</dbReference>
<gene>
    <name evidence="1" type="ORF">GKZ28_14515</name>
</gene>